<name>A0ABV1FEK2_9FIRM</name>
<feature type="domain" description="CBS" evidence="3">
    <location>
        <begin position="70"/>
        <end position="135"/>
    </location>
</feature>
<reference evidence="4 5" key="1">
    <citation type="submission" date="2024-03" db="EMBL/GenBank/DDBJ databases">
        <title>Human intestinal bacterial collection.</title>
        <authorList>
            <person name="Pauvert C."/>
            <person name="Hitch T.C.A."/>
            <person name="Clavel T."/>
        </authorList>
    </citation>
    <scope>NUCLEOTIDE SEQUENCE [LARGE SCALE GENOMIC DNA]</scope>
    <source>
        <strain evidence="4 5">CLA-AA-H132</strain>
    </source>
</reference>
<sequence>MNILFFLKPKAEVSYLYEDFSMRQGLEKLERSGYTAIPVINRQGEYIGTITEGDFLWSLKNKFALDLKQAEEVPLTIVKRRMRCEPISIDSNMEDLVSKAMNQNFVPVIDDKGIFIGIVTRKDIIEFCYKAYTKTEKTI</sequence>
<evidence type="ECO:0000256" key="2">
    <source>
        <dbReference type="PROSITE-ProRule" id="PRU00703"/>
    </source>
</evidence>
<evidence type="ECO:0000313" key="4">
    <source>
        <dbReference type="EMBL" id="MEQ2471820.1"/>
    </source>
</evidence>
<dbReference type="SMART" id="SM00116">
    <property type="entry name" value="CBS"/>
    <property type="match status" value="2"/>
</dbReference>
<dbReference type="PANTHER" id="PTHR43080">
    <property type="entry name" value="CBS DOMAIN-CONTAINING PROTEIN CBSX3, MITOCHONDRIAL"/>
    <property type="match status" value="1"/>
</dbReference>
<gene>
    <name evidence="4" type="ORF">WMO29_04855</name>
</gene>
<dbReference type="SUPFAM" id="SSF54631">
    <property type="entry name" value="CBS-domain pair"/>
    <property type="match status" value="1"/>
</dbReference>
<dbReference type="Proteomes" id="UP001438008">
    <property type="component" value="Unassembled WGS sequence"/>
</dbReference>
<dbReference type="InterPro" id="IPR046342">
    <property type="entry name" value="CBS_dom_sf"/>
</dbReference>
<evidence type="ECO:0000313" key="5">
    <source>
        <dbReference type="Proteomes" id="UP001438008"/>
    </source>
</evidence>
<dbReference type="Gene3D" id="3.10.580.10">
    <property type="entry name" value="CBS-domain"/>
    <property type="match status" value="1"/>
</dbReference>
<dbReference type="PROSITE" id="PS51371">
    <property type="entry name" value="CBS"/>
    <property type="match status" value="2"/>
</dbReference>
<dbReference type="InterPro" id="IPR000644">
    <property type="entry name" value="CBS_dom"/>
</dbReference>
<organism evidence="4 5">
    <name type="scientific">Laedolimicola intestinihominis</name>
    <dbReference type="NCBI Taxonomy" id="3133166"/>
    <lineage>
        <taxon>Bacteria</taxon>
        <taxon>Bacillati</taxon>
        <taxon>Bacillota</taxon>
        <taxon>Clostridia</taxon>
        <taxon>Lachnospirales</taxon>
        <taxon>Lachnospiraceae</taxon>
        <taxon>Laedolimicola</taxon>
    </lineage>
</organism>
<dbReference type="Pfam" id="PF00571">
    <property type="entry name" value="CBS"/>
    <property type="match status" value="2"/>
</dbReference>
<dbReference type="CDD" id="cd09834">
    <property type="entry name" value="CBS_pair_bac"/>
    <property type="match status" value="1"/>
</dbReference>
<keyword evidence="1 2" id="KW-0129">CBS domain</keyword>
<protein>
    <submittedName>
        <fullName evidence="4">CBS domain-containing protein</fullName>
    </submittedName>
</protein>
<proteinExistence type="predicted"/>
<comment type="caution">
    <text evidence="4">The sequence shown here is derived from an EMBL/GenBank/DDBJ whole genome shotgun (WGS) entry which is preliminary data.</text>
</comment>
<evidence type="ECO:0000256" key="1">
    <source>
        <dbReference type="ARBA" id="ARBA00023122"/>
    </source>
</evidence>
<dbReference type="EMBL" id="JBBMFE010000003">
    <property type="protein sequence ID" value="MEQ2471820.1"/>
    <property type="molecule type" value="Genomic_DNA"/>
</dbReference>
<dbReference type="InterPro" id="IPR051257">
    <property type="entry name" value="Diverse_CBS-Domain"/>
</dbReference>
<keyword evidence="5" id="KW-1185">Reference proteome</keyword>
<accession>A0ABV1FEK2</accession>
<dbReference type="RefSeq" id="WP_349164000.1">
    <property type="nucleotide sequence ID" value="NZ_JBBMFE010000003.1"/>
</dbReference>
<evidence type="ECO:0000259" key="3">
    <source>
        <dbReference type="PROSITE" id="PS51371"/>
    </source>
</evidence>
<feature type="domain" description="CBS" evidence="3">
    <location>
        <begin position="7"/>
        <end position="67"/>
    </location>
</feature>
<dbReference type="PANTHER" id="PTHR43080:SF26">
    <property type="entry name" value="REGULATORY PROTEIN"/>
    <property type="match status" value="1"/>
</dbReference>